<feature type="domain" description="HTH araC/xylS-type" evidence="4">
    <location>
        <begin position="220"/>
        <end position="318"/>
    </location>
</feature>
<dbReference type="SMART" id="SM00342">
    <property type="entry name" value="HTH_ARAC"/>
    <property type="match status" value="1"/>
</dbReference>
<dbReference type="EMBL" id="VRYZ01000001">
    <property type="protein sequence ID" value="TXS95042.1"/>
    <property type="molecule type" value="Genomic_DNA"/>
</dbReference>
<dbReference type="OrthoDB" id="5582699at2"/>
<evidence type="ECO:0000256" key="2">
    <source>
        <dbReference type="ARBA" id="ARBA00023125"/>
    </source>
</evidence>
<evidence type="ECO:0000256" key="3">
    <source>
        <dbReference type="ARBA" id="ARBA00023163"/>
    </source>
</evidence>
<dbReference type="PROSITE" id="PS01124">
    <property type="entry name" value="HTH_ARAC_FAMILY_2"/>
    <property type="match status" value="1"/>
</dbReference>
<name>A0A5C9A4Y5_9GAMM</name>
<dbReference type="SUPFAM" id="SSF46689">
    <property type="entry name" value="Homeodomain-like"/>
    <property type="match status" value="1"/>
</dbReference>
<keyword evidence="6" id="KW-1185">Reference proteome</keyword>
<dbReference type="RefSeq" id="WP_148062882.1">
    <property type="nucleotide sequence ID" value="NZ_VRYZ01000001.1"/>
</dbReference>
<accession>A0A5C9A4Y5</accession>
<protein>
    <submittedName>
        <fullName evidence="5">AraC family transcriptional regulator</fullName>
    </submittedName>
</protein>
<dbReference type="InterPro" id="IPR009057">
    <property type="entry name" value="Homeodomain-like_sf"/>
</dbReference>
<evidence type="ECO:0000256" key="1">
    <source>
        <dbReference type="ARBA" id="ARBA00023015"/>
    </source>
</evidence>
<dbReference type="InterPro" id="IPR032687">
    <property type="entry name" value="AraC-type_N"/>
</dbReference>
<keyword evidence="2" id="KW-0238">DNA-binding</keyword>
<dbReference type="Pfam" id="PF12833">
    <property type="entry name" value="HTH_18"/>
    <property type="match status" value="1"/>
</dbReference>
<evidence type="ECO:0000259" key="4">
    <source>
        <dbReference type="PROSITE" id="PS01124"/>
    </source>
</evidence>
<gene>
    <name evidence="5" type="ORF">FVW59_03855</name>
</gene>
<dbReference type="PANTHER" id="PTHR47894">
    <property type="entry name" value="HTH-TYPE TRANSCRIPTIONAL REGULATOR GADX"/>
    <property type="match status" value="1"/>
</dbReference>
<keyword evidence="3" id="KW-0804">Transcription</keyword>
<comment type="caution">
    <text evidence="5">The sequence shown here is derived from an EMBL/GenBank/DDBJ whole genome shotgun (WGS) entry which is preliminary data.</text>
</comment>
<dbReference type="PANTHER" id="PTHR47894:SF1">
    <property type="entry name" value="HTH-TYPE TRANSCRIPTIONAL REGULATOR VQSM"/>
    <property type="match status" value="1"/>
</dbReference>
<dbReference type="Gene3D" id="1.10.10.60">
    <property type="entry name" value="Homeodomain-like"/>
    <property type="match status" value="1"/>
</dbReference>
<dbReference type="AlphaFoldDB" id="A0A5C9A4Y5"/>
<proteinExistence type="predicted"/>
<dbReference type="GO" id="GO:0000976">
    <property type="term" value="F:transcription cis-regulatory region binding"/>
    <property type="evidence" value="ECO:0007669"/>
    <property type="project" value="TreeGrafter"/>
</dbReference>
<evidence type="ECO:0000313" key="5">
    <source>
        <dbReference type="EMBL" id="TXS95042.1"/>
    </source>
</evidence>
<organism evidence="5 6">
    <name type="scientific">Parahaliea aestuarii</name>
    <dbReference type="NCBI Taxonomy" id="1852021"/>
    <lineage>
        <taxon>Bacteria</taxon>
        <taxon>Pseudomonadati</taxon>
        <taxon>Pseudomonadota</taxon>
        <taxon>Gammaproteobacteria</taxon>
        <taxon>Cellvibrionales</taxon>
        <taxon>Halieaceae</taxon>
        <taxon>Parahaliea</taxon>
    </lineage>
</organism>
<keyword evidence="1" id="KW-0805">Transcription regulation</keyword>
<dbReference type="Pfam" id="PF12625">
    <property type="entry name" value="Arabinose_bd"/>
    <property type="match status" value="1"/>
</dbReference>
<dbReference type="InterPro" id="IPR018060">
    <property type="entry name" value="HTH_AraC"/>
</dbReference>
<reference evidence="5 6" key="1">
    <citation type="submission" date="2019-08" db="EMBL/GenBank/DDBJ databases">
        <title>Parahaliea maris sp. nov., isolated from the surface seawater.</title>
        <authorList>
            <person name="Liu Y."/>
        </authorList>
    </citation>
    <scope>NUCLEOTIDE SEQUENCE [LARGE SCALE GENOMIC DNA]</scope>
    <source>
        <strain evidence="5 6">S2-26</strain>
    </source>
</reference>
<dbReference type="GO" id="GO:0003700">
    <property type="term" value="F:DNA-binding transcription factor activity"/>
    <property type="evidence" value="ECO:0007669"/>
    <property type="project" value="InterPro"/>
</dbReference>
<dbReference type="Proteomes" id="UP000321933">
    <property type="component" value="Unassembled WGS sequence"/>
</dbReference>
<dbReference type="GO" id="GO:0005829">
    <property type="term" value="C:cytosol"/>
    <property type="evidence" value="ECO:0007669"/>
    <property type="project" value="TreeGrafter"/>
</dbReference>
<sequence>MNALAAISSTAHPLWCPLVTVPLHQRSFGGTESRRLRARQLLFQLQDEFLGCTPRRCQPGAFETLCELAVHSSNLDDMFLRGIRFLNLISDHLEINYYRYHNARELVVRLRNPQGANVDLFVETWLCAWHRLACWVVGRHIPLERVTFSHAAPPSRDELTSTFGPVCQFDSVCNSFRFSSDFASLEPTRSSLDVHELVAAGHANPLDIPEIDSVYTELVSAAIRQLSEKWPKDMPSLIRVAGHLHMSPQTLRRKLTEEGTQFKQLKDELRREFVKDALRRSHRALEDIAEQAGFSETSSLIRAFKRWTGMTPNTFRRRG</sequence>
<evidence type="ECO:0000313" key="6">
    <source>
        <dbReference type="Proteomes" id="UP000321933"/>
    </source>
</evidence>